<accession>A0AAU9M6J7</accession>
<organism evidence="1 2">
    <name type="scientific">Lactuca virosa</name>
    <dbReference type="NCBI Taxonomy" id="75947"/>
    <lineage>
        <taxon>Eukaryota</taxon>
        <taxon>Viridiplantae</taxon>
        <taxon>Streptophyta</taxon>
        <taxon>Embryophyta</taxon>
        <taxon>Tracheophyta</taxon>
        <taxon>Spermatophyta</taxon>
        <taxon>Magnoliopsida</taxon>
        <taxon>eudicotyledons</taxon>
        <taxon>Gunneridae</taxon>
        <taxon>Pentapetalae</taxon>
        <taxon>asterids</taxon>
        <taxon>campanulids</taxon>
        <taxon>Asterales</taxon>
        <taxon>Asteraceae</taxon>
        <taxon>Cichorioideae</taxon>
        <taxon>Cichorieae</taxon>
        <taxon>Lactucinae</taxon>
        <taxon>Lactuca</taxon>
    </lineage>
</organism>
<protein>
    <submittedName>
        <fullName evidence="1">Uncharacterized protein</fullName>
    </submittedName>
</protein>
<evidence type="ECO:0000313" key="1">
    <source>
        <dbReference type="EMBL" id="CAH1423638.1"/>
    </source>
</evidence>
<evidence type="ECO:0000313" key="2">
    <source>
        <dbReference type="Proteomes" id="UP001157418"/>
    </source>
</evidence>
<proteinExistence type="predicted"/>
<dbReference type="EMBL" id="CAKMRJ010001112">
    <property type="protein sequence ID" value="CAH1423638.1"/>
    <property type="molecule type" value="Genomic_DNA"/>
</dbReference>
<sequence length="67" mass="7727">MGKSLTFSLGRCQLMTLTISRLQASNANKYGVDQVVKLVDKERANLEVTRNGIELEQQSLRQKQRWF</sequence>
<name>A0AAU9M6J7_9ASTR</name>
<gene>
    <name evidence="1" type="ORF">LVIROSA_LOCUS10909</name>
</gene>
<comment type="caution">
    <text evidence="1">The sequence shown here is derived from an EMBL/GenBank/DDBJ whole genome shotgun (WGS) entry which is preliminary data.</text>
</comment>
<dbReference type="Proteomes" id="UP001157418">
    <property type="component" value="Unassembled WGS sequence"/>
</dbReference>
<dbReference type="AlphaFoldDB" id="A0AAU9M6J7"/>
<keyword evidence="2" id="KW-1185">Reference proteome</keyword>
<reference evidence="1 2" key="1">
    <citation type="submission" date="2022-01" db="EMBL/GenBank/DDBJ databases">
        <authorList>
            <person name="Xiong W."/>
            <person name="Schranz E."/>
        </authorList>
    </citation>
    <scope>NUCLEOTIDE SEQUENCE [LARGE SCALE GENOMIC DNA]</scope>
</reference>